<dbReference type="InterPro" id="IPR001509">
    <property type="entry name" value="Epimerase_deHydtase"/>
</dbReference>
<dbReference type="PANTHER" id="PTHR48079">
    <property type="entry name" value="PROTEIN YEEZ"/>
    <property type="match status" value="1"/>
</dbReference>
<dbReference type="EMBL" id="BASZ01000022">
    <property type="protein sequence ID" value="GAD51139.1"/>
    <property type="molecule type" value="Genomic_DNA"/>
</dbReference>
<gene>
    <name evidence="2" type="ORF">NT2_22_00030</name>
</gene>
<dbReference type="Gene3D" id="3.40.50.720">
    <property type="entry name" value="NAD(P)-binding Rossmann-like Domain"/>
    <property type="match status" value="1"/>
</dbReference>
<dbReference type="GO" id="GO:0004029">
    <property type="term" value="F:aldehyde dehydrogenase (NAD+) activity"/>
    <property type="evidence" value="ECO:0007669"/>
    <property type="project" value="TreeGrafter"/>
</dbReference>
<proteinExistence type="predicted"/>
<dbReference type="KEGG" id="ntd:EGO55_04165"/>
<dbReference type="SUPFAM" id="SSF51735">
    <property type="entry name" value="NAD(P)-binding Rossmann-fold domains"/>
    <property type="match status" value="1"/>
</dbReference>
<dbReference type="Pfam" id="PF01370">
    <property type="entry name" value="Epimerase"/>
    <property type="match status" value="1"/>
</dbReference>
<dbReference type="PANTHER" id="PTHR48079:SF6">
    <property type="entry name" value="NAD(P)-BINDING DOMAIN-CONTAINING PROTEIN-RELATED"/>
    <property type="match status" value="1"/>
</dbReference>
<dbReference type="InterPro" id="IPR051783">
    <property type="entry name" value="NAD(P)-dependent_oxidoreduct"/>
</dbReference>
<evidence type="ECO:0000259" key="1">
    <source>
        <dbReference type="Pfam" id="PF01370"/>
    </source>
</evidence>
<comment type="caution">
    <text evidence="2">The sequence shown here is derived from an EMBL/GenBank/DDBJ whole genome shotgun (WGS) entry which is preliminary data.</text>
</comment>
<dbReference type="Proteomes" id="UP000016568">
    <property type="component" value="Unassembled WGS sequence"/>
</dbReference>
<accession>U3A0G0</accession>
<name>U3A0G0_9SPHN</name>
<evidence type="ECO:0000313" key="3">
    <source>
        <dbReference type="Proteomes" id="UP000016568"/>
    </source>
</evidence>
<keyword evidence="3" id="KW-1185">Reference proteome</keyword>
<dbReference type="GO" id="GO:0005737">
    <property type="term" value="C:cytoplasm"/>
    <property type="evidence" value="ECO:0007669"/>
    <property type="project" value="TreeGrafter"/>
</dbReference>
<sequence length="302" mass="31953">MKTLVVGGTGLIGAHVALALEAKGHAVTIAARKPPEAPAIGHLPLLIGDYATGEFTSDRLAGFDGLIFAAGNDFRHVPQGTDAAEHLERVNTRGVPAFFTQARAAGVRRAVHIGTFYPQVAPQTTRSSAYVRSRSLTEEGACALVSRDFAVCSVNPPFVVGALSGVDVLGAPTHARYALGQFPDMPLFAIAGGTNFMTVHAVADAVVGALERGEPGASYLIGDENLSFLEYFQRLLDAAGNPDRLTIEDRSHPLLPDDMLYAGRGTVIAYEPDPVERGLLGYRRGDLSETIQAIVADCKNSD</sequence>
<dbReference type="eggNOG" id="COG0451">
    <property type="taxonomic scope" value="Bacteria"/>
</dbReference>
<dbReference type="RefSeq" id="WP_021691957.1">
    <property type="nucleotide sequence ID" value="NZ_BASZ01000022.1"/>
</dbReference>
<dbReference type="AlphaFoldDB" id="U3A0G0"/>
<organism evidence="2 3">
    <name type="scientific">Caenibius tardaugens NBRC 16725</name>
    <dbReference type="NCBI Taxonomy" id="1219035"/>
    <lineage>
        <taxon>Bacteria</taxon>
        <taxon>Pseudomonadati</taxon>
        <taxon>Pseudomonadota</taxon>
        <taxon>Alphaproteobacteria</taxon>
        <taxon>Sphingomonadales</taxon>
        <taxon>Erythrobacteraceae</taxon>
        <taxon>Caenibius</taxon>
    </lineage>
</organism>
<dbReference type="OrthoDB" id="5723970at2"/>
<reference evidence="2 3" key="1">
    <citation type="submission" date="2013-09" db="EMBL/GenBank/DDBJ databases">
        <title>Whole genome shotgun sequence of Novosphingobium tardaugens NBRC 16725.</title>
        <authorList>
            <person name="Isaki S."/>
            <person name="Hosoyama A."/>
            <person name="Tsuchikane K."/>
            <person name="Katsumata H."/>
            <person name="Ando Y."/>
            <person name="Yamazaki S."/>
            <person name="Fujita N."/>
        </authorList>
    </citation>
    <scope>NUCLEOTIDE SEQUENCE [LARGE SCALE GENOMIC DNA]</scope>
    <source>
        <strain evidence="2 3">NBRC 16725</strain>
    </source>
</reference>
<feature type="domain" description="NAD-dependent epimerase/dehydratase" evidence="1">
    <location>
        <begin position="4"/>
        <end position="222"/>
    </location>
</feature>
<protein>
    <submittedName>
        <fullName evidence="2">NAD-dependent epimerase/dehydratase family protein</fullName>
    </submittedName>
</protein>
<evidence type="ECO:0000313" key="2">
    <source>
        <dbReference type="EMBL" id="GAD51139.1"/>
    </source>
</evidence>
<dbReference type="InterPro" id="IPR036291">
    <property type="entry name" value="NAD(P)-bd_dom_sf"/>
</dbReference>